<dbReference type="Gene3D" id="3.40.50.1820">
    <property type="entry name" value="alpha/beta hydrolase"/>
    <property type="match status" value="1"/>
</dbReference>
<name>A0A1V2H8Q3_9PROT</name>
<evidence type="ECO:0000259" key="2">
    <source>
        <dbReference type="Pfam" id="PF12146"/>
    </source>
</evidence>
<comment type="caution">
    <text evidence="3">The sequence shown here is derived from an EMBL/GenBank/DDBJ whole genome shotgun (WGS) entry which is preliminary data.</text>
</comment>
<dbReference type="EMBL" id="MLCO01000013">
    <property type="protein sequence ID" value="ONG58729.1"/>
    <property type="molecule type" value="Genomic_DNA"/>
</dbReference>
<dbReference type="InterPro" id="IPR001375">
    <property type="entry name" value="Peptidase_S9_cat"/>
</dbReference>
<dbReference type="InterPro" id="IPR029058">
    <property type="entry name" value="AB_hydrolase_fold"/>
</dbReference>
<keyword evidence="3" id="KW-0378">Hydrolase</keyword>
<gene>
    <name evidence="3" type="ORF">BKE38_01995</name>
</gene>
<dbReference type="AlphaFoldDB" id="A0A1V2H8Q3"/>
<proteinExistence type="predicted"/>
<evidence type="ECO:0000313" key="4">
    <source>
        <dbReference type="Proteomes" id="UP000188879"/>
    </source>
</evidence>
<evidence type="ECO:0000313" key="3">
    <source>
        <dbReference type="EMBL" id="ONG58729.1"/>
    </source>
</evidence>
<dbReference type="RefSeq" id="WP_076955708.1">
    <property type="nucleotide sequence ID" value="NZ_MLCO01000013.1"/>
</dbReference>
<dbReference type="PANTHER" id="PTHR42103">
    <property type="entry name" value="ALPHA/BETA-HYDROLASES SUPERFAMILY PROTEIN"/>
    <property type="match status" value="1"/>
</dbReference>
<dbReference type="PANTHER" id="PTHR42103:SF2">
    <property type="entry name" value="AB HYDROLASE-1 DOMAIN-CONTAINING PROTEIN"/>
    <property type="match status" value="1"/>
</dbReference>
<dbReference type="GO" id="GO:0008236">
    <property type="term" value="F:serine-type peptidase activity"/>
    <property type="evidence" value="ECO:0007669"/>
    <property type="project" value="InterPro"/>
</dbReference>
<dbReference type="OrthoDB" id="9800435at2"/>
<accession>A0A1V2H8Q3</accession>
<dbReference type="Proteomes" id="UP000188879">
    <property type="component" value="Unassembled WGS sequence"/>
</dbReference>
<dbReference type="SUPFAM" id="SSF53474">
    <property type="entry name" value="alpha/beta-Hydrolases"/>
    <property type="match status" value="1"/>
</dbReference>
<keyword evidence="4" id="KW-1185">Reference proteome</keyword>
<feature type="domain" description="Serine aminopeptidase S33" evidence="2">
    <location>
        <begin position="36"/>
        <end position="132"/>
    </location>
</feature>
<reference evidence="3 4" key="1">
    <citation type="submission" date="2016-10" db="EMBL/GenBank/DDBJ databases">
        <title>Draft Genome sequence of Roseomonas sp. strain M3.</title>
        <authorList>
            <person name="Subhash Y."/>
            <person name="Lee S."/>
        </authorList>
    </citation>
    <scope>NUCLEOTIDE SEQUENCE [LARGE SCALE GENOMIC DNA]</scope>
    <source>
        <strain evidence="3 4">M3</strain>
    </source>
</reference>
<dbReference type="ESTHER" id="9prot-a0a1v2h8q3">
    <property type="family name" value="Atu1826-like"/>
</dbReference>
<evidence type="ECO:0000259" key="1">
    <source>
        <dbReference type="Pfam" id="PF00326"/>
    </source>
</evidence>
<dbReference type="Pfam" id="PF12146">
    <property type="entry name" value="Hydrolase_4"/>
    <property type="match status" value="1"/>
</dbReference>
<dbReference type="GO" id="GO:0006508">
    <property type="term" value="P:proteolysis"/>
    <property type="evidence" value="ECO:0007669"/>
    <property type="project" value="InterPro"/>
</dbReference>
<organism evidence="3 4">
    <name type="scientific">Teichococcus deserti</name>
    <dbReference type="NCBI Taxonomy" id="1817963"/>
    <lineage>
        <taxon>Bacteria</taxon>
        <taxon>Pseudomonadati</taxon>
        <taxon>Pseudomonadota</taxon>
        <taxon>Alphaproteobacteria</taxon>
        <taxon>Acetobacterales</taxon>
        <taxon>Roseomonadaceae</taxon>
        <taxon>Roseomonas</taxon>
    </lineage>
</organism>
<sequence>MPEVMFAGPDGRLEGRYHHAKQPNAPVALVLHPHPLHGGTMNNRVVHALYKRFEDMGFSTLRFNFRGVGRSQGRYDGGIGEISDAAAALDFLQAVNPNASMLWVAGYSFGSYVGMQLLMRRPEIGGFVSIAAPASHYDFGFLAPCPCSGLILHGAEDELVPEASVRKLVDKLNTQRGIKIDYRVQESAGHVFTAEQTERVAAAAEDHVRTMLNRARMAMAAD</sequence>
<feature type="domain" description="Peptidase S9 prolyl oligopeptidase catalytic" evidence="1">
    <location>
        <begin position="146"/>
        <end position="200"/>
    </location>
</feature>
<dbReference type="Pfam" id="PF00326">
    <property type="entry name" value="Peptidase_S9"/>
    <property type="match status" value="1"/>
</dbReference>
<dbReference type="InterPro" id="IPR022742">
    <property type="entry name" value="Hydrolase_4"/>
</dbReference>
<protein>
    <submittedName>
        <fullName evidence="3">Alpha/beta hydrolase</fullName>
    </submittedName>
</protein>